<evidence type="ECO:0000313" key="5">
    <source>
        <dbReference type="Proteomes" id="UP001454036"/>
    </source>
</evidence>
<dbReference type="SUPFAM" id="SSF53756">
    <property type="entry name" value="UDP-Glycosyltransferase/glycogen phosphorylase"/>
    <property type="match status" value="1"/>
</dbReference>
<keyword evidence="5" id="KW-1185">Reference proteome</keyword>
<comment type="caution">
    <text evidence="4">The sequence shown here is derived from an EMBL/GenBank/DDBJ whole genome shotgun (WGS) entry which is preliminary data.</text>
</comment>
<protein>
    <submittedName>
        <fullName evidence="4">Transferase</fullName>
    </submittedName>
</protein>
<dbReference type="Gene3D" id="3.40.50.2000">
    <property type="entry name" value="Glycogen Phosphorylase B"/>
    <property type="match status" value="2"/>
</dbReference>
<organism evidence="4 5">
    <name type="scientific">Lithospermum erythrorhizon</name>
    <name type="common">Purple gromwell</name>
    <name type="synonym">Lithospermum officinale var. erythrorhizon</name>
    <dbReference type="NCBI Taxonomy" id="34254"/>
    <lineage>
        <taxon>Eukaryota</taxon>
        <taxon>Viridiplantae</taxon>
        <taxon>Streptophyta</taxon>
        <taxon>Embryophyta</taxon>
        <taxon>Tracheophyta</taxon>
        <taxon>Spermatophyta</taxon>
        <taxon>Magnoliopsida</taxon>
        <taxon>eudicotyledons</taxon>
        <taxon>Gunneridae</taxon>
        <taxon>Pentapetalae</taxon>
        <taxon>asterids</taxon>
        <taxon>lamiids</taxon>
        <taxon>Boraginales</taxon>
        <taxon>Boraginaceae</taxon>
        <taxon>Boraginoideae</taxon>
        <taxon>Lithospermeae</taxon>
        <taxon>Lithospermum</taxon>
    </lineage>
</organism>
<gene>
    <name evidence="4" type="ORF">LIER_29901</name>
</gene>
<dbReference type="InterPro" id="IPR035595">
    <property type="entry name" value="UDP_glycos_trans_CS"/>
</dbReference>
<dbReference type="Proteomes" id="UP001454036">
    <property type="component" value="Unassembled WGS sequence"/>
</dbReference>
<sequence>MSSNSVYIDVLDVSCLTNGYLEKTINWIPGMGEIKLKDLPTFIRITDPNDVTFNILVNQFKNMLNGNAIVLNTFDALERDVMKALSTMHPHVYSVGPLQMLVDKIIKDDDRLQSIQSNLWKEDLTCIEWLNTKDHNSVVYVNFGSITMMNIDQLTEFAFGLANSKKSFLWIIRNDLVTGELAMLPEQFCTETKERGMLANWCPQEDVLKHPAIAGFLTHCGWNSTLESISCGVPLLCWPFFADQQTNCKYCCVDWGIGMEIDNNVKRDEVELLVRKLIDGEKGKHMKRRVMELKEKAEEATELGGSSFMNFDKLLKEIILLEN</sequence>
<reference evidence="4 5" key="1">
    <citation type="submission" date="2024-01" db="EMBL/GenBank/DDBJ databases">
        <title>The complete chloroplast genome sequence of Lithospermum erythrorhizon: insights into the phylogenetic relationship among Boraginaceae species and the maternal lineages of purple gromwells.</title>
        <authorList>
            <person name="Okada T."/>
            <person name="Watanabe K."/>
        </authorList>
    </citation>
    <scope>NUCLEOTIDE SEQUENCE [LARGE SCALE GENOMIC DNA]</scope>
</reference>
<keyword evidence="2 3" id="KW-0808">Transferase</keyword>
<dbReference type="PANTHER" id="PTHR11926:SF1498">
    <property type="entry name" value="GLYCOSYLTRANSFERASE"/>
    <property type="match status" value="1"/>
</dbReference>
<proteinExistence type="inferred from homology"/>
<dbReference type="GO" id="GO:0080043">
    <property type="term" value="F:quercetin 3-O-glucosyltransferase activity"/>
    <property type="evidence" value="ECO:0007669"/>
    <property type="project" value="TreeGrafter"/>
</dbReference>
<dbReference type="PROSITE" id="PS00375">
    <property type="entry name" value="UDPGT"/>
    <property type="match status" value="1"/>
</dbReference>
<dbReference type="CDD" id="cd03784">
    <property type="entry name" value="GT1_Gtf-like"/>
    <property type="match status" value="1"/>
</dbReference>
<evidence type="ECO:0000313" key="4">
    <source>
        <dbReference type="EMBL" id="GAA0178889.1"/>
    </source>
</evidence>
<evidence type="ECO:0000256" key="3">
    <source>
        <dbReference type="RuleBase" id="RU003718"/>
    </source>
</evidence>
<dbReference type="PANTHER" id="PTHR11926">
    <property type="entry name" value="GLUCOSYL/GLUCURONOSYL TRANSFERASES"/>
    <property type="match status" value="1"/>
</dbReference>
<dbReference type="EMBL" id="BAABME010010455">
    <property type="protein sequence ID" value="GAA0178889.1"/>
    <property type="molecule type" value="Genomic_DNA"/>
</dbReference>
<dbReference type="InterPro" id="IPR002213">
    <property type="entry name" value="UDP_glucos_trans"/>
</dbReference>
<accession>A0AAV3RKT6</accession>
<dbReference type="GO" id="GO:0080044">
    <property type="term" value="F:quercetin 7-O-glucosyltransferase activity"/>
    <property type="evidence" value="ECO:0007669"/>
    <property type="project" value="TreeGrafter"/>
</dbReference>
<keyword evidence="3" id="KW-0328">Glycosyltransferase</keyword>
<comment type="similarity">
    <text evidence="1 3">Belongs to the UDP-glycosyltransferase family.</text>
</comment>
<dbReference type="AlphaFoldDB" id="A0AAV3RKT6"/>
<evidence type="ECO:0000256" key="1">
    <source>
        <dbReference type="ARBA" id="ARBA00009995"/>
    </source>
</evidence>
<dbReference type="Pfam" id="PF00201">
    <property type="entry name" value="UDPGT"/>
    <property type="match status" value="1"/>
</dbReference>
<evidence type="ECO:0000256" key="2">
    <source>
        <dbReference type="ARBA" id="ARBA00022679"/>
    </source>
</evidence>
<dbReference type="FunFam" id="3.40.50.2000:FF:000027">
    <property type="entry name" value="Glycosyltransferase"/>
    <property type="match status" value="1"/>
</dbReference>
<name>A0AAV3RKT6_LITER</name>